<proteinExistence type="predicted"/>
<dbReference type="AlphaFoldDB" id="A0A6J7JQ60"/>
<accession>A0A6J7JQ60</accession>
<protein>
    <submittedName>
        <fullName evidence="1">Unannotated protein</fullName>
    </submittedName>
</protein>
<reference evidence="1" key="1">
    <citation type="submission" date="2020-05" db="EMBL/GenBank/DDBJ databases">
        <authorList>
            <person name="Chiriac C."/>
            <person name="Salcher M."/>
            <person name="Ghai R."/>
            <person name="Kavagutti S V."/>
        </authorList>
    </citation>
    <scope>NUCLEOTIDE SEQUENCE</scope>
</reference>
<sequence>MGTNSVSTVRRMSLRLAPERVKPMVAALLGAIDVSGGPTDEQLGVLGAITAHLWDQPDLDLNSTNSLDPASAAAAIVDPTERRTFHEILVALEACRHPLAVEQLERAEQYGKALSVTGAEVTMFRDLVQVGTERAAADFARFLDATMPLRFEPTLRDLPVSATEPEPELIELLFALQHLPEGSLGREFFEFHARNGLPVPGVEGSTLNHFYVSHDMTHVIAGIGTTAAAEVALSAFQMAMNDNDANVAALLSSLIVHEVGFGSAGKVASETHTLASSSAATLLASELARGSRCTADFSIIDHLSIAEVPLAEVRAQFGVHAPTDPDDGHHHW</sequence>
<name>A0A6J7JQ60_9ZZZZ</name>
<gene>
    <name evidence="1" type="ORF">UFOPK3733_01494</name>
</gene>
<dbReference type="EMBL" id="CAFBNC010000082">
    <property type="protein sequence ID" value="CAB4944454.1"/>
    <property type="molecule type" value="Genomic_DNA"/>
</dbReference>
<evidence type="ECO:0000313" key="1">
    <source>
        <dbReference type="EMBL" id="CAB4944454.1"/>
    </source>
</evidence>
<organism evidence="1">
    <name type="scientific">freshwater metagenome</name>
    <dbReference type="NCBI Taxonomy" id="449393"/>
    <lineage>
        <taxon>unclassified sequences</taxon>
        <taxon>metagenomes</taxon>
        <taxon>ecological metagenomes</taxon>
    </lineage>
</organism>